<reference evidence="3 4" key="1">
    <citation type="submission" date="2014-06" db="EMBL/GenBank/DDBJ databases">
        <authorList>
            <person name="Swart Estienne"/>
        </authorList>
    </citation>
    <scope>NUCLEOTIDE SEQUENCE [LARGE SCALE GENOMIC DNA]</scope>
    <source>
        <strain evidence="3 4">130c</strain>
    </source>
</reference>
<gene>
    <name evidence="3" type="primary">Contig14448.g15390</name>
    <name evidence="3" type="ORF">STYLEM_19675</name>
</gene>
<organism evidence="3 4">
    <name type="scientific">Stylonychia lemnae</name>
    <name type="common">Ciliate</name>
    <dbReference type="NCBI Taxonomy" id="5949"/>
    <lineage>
        <taxon>Eukaryota</taxon>
        <taxon>Sar</taxon>
        <taxon>Alveolata</taxon>
        <taxon>Ciliophora</taxon>
        <taxon>Intramacronucleata</taxon>
        <taxon>Spirotrichea</taxon>
        <taxon>Stichotrichia</taxon>
        <taxon>Sporadotrichida</taxon>
        <taxon>Oxytrichidae</taxon>
        <taxon>Stylonychinae</taxon>
        <taxon>Stylonychia</taxon>
    </lineage>
</organism>
<evidence type="ECO:0000256" key="2">
    <source>
        <dbReference type="SAM" id="Phobius"/>
    </source>
</evidence>
<evidence type="ECO:0000313" key="4">
    <source>
        <dbReference type="Proteomes" id="UP000039865"/>
    </source>
</evidence>
<name>A0A078B8K5_STYLE</name>
<keyword evidence="2" id="KW-1133">Transmembrane helix</keyword>
<feature type="region of interest" description="Disordered" evidence="1">
    <location>
        <begin position="109"/>
        <end position="146"/>
    </location>
</feature>
<evidence type="ECO:0008006" key="5">
    <source>
        <dbReference type="Google" id="ProtNLM"/>
    </source>
</evidence>
<feature type="compositionally biased region" description="Basic and acidic residues" evidence="1">
    <location>
        <begin position="117"/>
        <end position="129"/>
    </location>
</feature>
<accession>A0A078B8K5</accession>
<evidence type="ECO:0000256" key="1">
    <source>
        <dbReference type="SAM" id="MobiDB-lite"/>
    </source>
</evidence>
<dbReference type="InParanoid" id="A0A078B8K5"/>
<keyword evidence="2" id="KW-0472">Membrane</keyword>
<proteinExistence type="predicted"/>
<protein>
    <recommendedName>
        <fullName evidence="5">Transmembrane protein</fullName>
    </recommendedName>
</protein>
<dbReference type="AlphaFoldDB" id="A0A078B8K5"/>
<dbReference type="Proteomes" id="UP000039865">
    <property type="component" value="Unassembled WGS sequence"/>
</dbReference>
<feature type="transmembrane region" description="Helical" evidence="2">
    <location>
        <begin position="359"/>
        <end position="377"/>
    </location>
</feature>
<keyword evidence="2" id="KW-0812">Transmembrane</keyword>
<dbReference type="EMBL" id="CCKQ01018556">
    <property type="protein sequence ID" value="CDW90531.1"/>
    <property type="molecule type" value="Genomic_DNA"/>
</dbReference>
<sequence>MECQILSLQKILGFDEAQLTNYDQSVVNNKSEQLLTKLNQTININSKEKESMNEMILMARNILSDDRKKETYMLVSSIVKAEQSLLKYFIDNQQEYLSILKKIEGQNKQIENQQSSKNEKSLSKDEKRKQTQHKMNSSLDQDLQNLDPQDFNRFPELFVVDGPGKTYKQKSAAKNYKGVTGLSEQNLSALFKEYQFTEQQKNVCNKIKQVLDHLINEEERGIVQQSQDKKLFTCFNVLNVAQNQIQTKIIKNTINLLQQFSSSSLDQQSKQQIQEIQLAYATLIDSQKFKVYKFINEVIEESPSLNVYYSNNRDELLQQIYAINSDINFDSFDIQNDIQKQKKKHNLMTELMGQSGDGFKLYILIGILIASGYILLFNRMKKERSAKEREKQKQQENERSQEVQQLKE</sequence>
<keyword evidence="4" id="KW-1185">Reference proteome</keyword>
<feature type="region of interest" description="Disordered" evidence="1">
    <location>
        <begin position="385"/>
        <end position="408"/>
    </location>
</feature>
<evidence type="ECO:0000313" key="3">
    <source>
        <dbReference type="EMBL" id="CDW90531.1"/>
    </source>
</evidence>